<evidence type="ECO:0000256" key="4">
    <source>
        <dbReference type="ARBA" id="ARBA00023002"/>
    </source>
</evidence>
<keyword evidence="6 7" id="KW-0349">Heme</keyword>
<dbReference type="Pfam" id="PF00067">
    <property type="entry name" value="p450"/>
    <property type="match status" value="1"/>
</dbReference>
<protein>
    <recommendedName>
        <fullName evidence="10">Cytochrome P450</fullName>
    </recommendedName>
</protein>
<dbReference type="OrthoDB" id="1844152at2759"/>
<sequence>MSAFGQNRPHIEVVRTTLIKNVSTLLPDVIDEVSAAFKDLVTAADKDWTSIEAFPSARKIICRATNRFFLGPAFFVRDIVVHLRPKCSTKADGNLARNAEYMDLIDKASTDILTTLGYRSYFPGPLKTFASQHLTDLPSDIKNISAQLRPLIEAELQREKDGSKGNNVIRWLLDEAKDGTPSVDDIVLRVLAINFVALETESDGLKQILFYLAAYPEYIQAMREEAESIIEAEGLTKDSLAKMHKVDSFIKETQRLTIMSLAVHRNVIKDFTFSNGLFLPKGIKVAIPTHAVQTDERNYTDALEFKPFRFAEMRQLDEQDGDNADSEKFRRGELASLSPTFLNFGIGRHACPGRFFAANMLKAVLVHMLLNYDVALPDFPDASTQETNLRIPDGLEHVRLRRRA</sequence>
<dbReference type="CDD" id="cd11041">
    <property type="entry name" value="CYP503A1-like"/>
    <property type="match status" value="1"/>
</dbReference>
<evidence type="ECO:0000256" key="3">
    <source>
        <dbReference type="ARBA" id="ARBA00022723"/>
    </source>
</evidence>
<reference evidence="8 9" key="1">
    <citation type="journal article" date="2018" name="Evol. Lett.">
        <title>Horizontal gene cluster transfer increased hallucinogenic mushroom diversity.</title>
        <authorList>
            <person name="Reynolds H.T."/>
            <person name="Vijayakumar V."/>
            <person name="Gluck-Thaler E."/>
            <person name="Korotkin H.B."/>
            <person name="Matheny P.B."/>
            <person name="Slot J.C."/>
        </authorList>
    </citation>
    <scope>NUCLEOTIDE SEQUENCE [LARGE SCALE GENOMIC DNA]</scope>
    <source>
        <strain evidence="8 9">SRW20</strain>
    </source>
</reference>
<dbReference type="Gene3D" id="1.10.630.10">
    <property type="entry name" value="Cytochrome P450"/>
    <property type="match status" value="1"/>
</dbReference>
<dbReference type="GO" id="GO:0020037">
    <property type="term" value="F:heme binding"/>
    <property type="evidence" value="ECO:0007669"/>
    <property type="project" value="InterPro"/>
</dbReference>
<evidence type="ECO:0000313" key="9">
    <source>
        <dbReference type="Proteomes" id="UP000284706"/>
    </source>
</evidence>
<keyword evidence="3 6" id="KW-0479">Metal-binding</keyword>
<dbReference type="GO" id="GO:0004497">
    <property type="term" value="F:monooxygenase activity"/>
    <property type="evidence" value="ECO:0007669"/>
    <property type="project" value="UniProtKB-KW"/>
</dbReference>
<dbReference type="InterPro" id="IPR002403">
    <property type="entry name" value="Cyt_P450_E_grp-IV"/>
</dbReference>
<comment type="cofactor">
    <cofactor evidence="1 6">
        <name>heme</name>
        <dbReference type="ChEBI" id="CHEBI:30413"/>
    </cofactor>
</comment>
<gene>
    <name evidence="8" type="ORF">CVT26_012615</name>
</gene>
<dbReference type="GO" id="GO:0005506">
    <property type="term" value="F:iron ion binding"/>
    <property type="evidence" value="ECO:0007669"/>
    <property type="project" value="InterPro"/>
</dbReference>
<dbReference type="PANTHER" id="PTHR46206">
    <property type="entry name" value="CYTOCHROME P450"/>
    <property type="match status" value="1"/>
</dbReference>
<accession>A0A409YVX4</accession>
<dbReference type="STRING" id="231916.A0A409YVX4"/>
<organism evidence="8 9">
    <name type="scientific">Gymnopilus dilepis</name>
    <dbReference type="NCBI Taxonomy" id="231916"/>
    <lineage>
        <taxon>Eukaryota</taxon>
        <taxon>Fungi</taxon>
        <taxon>Dikarya</taxon>
        <taxon>Basidiomycota</taxon>
        <taxon>Agaricomycotina</taxon>
        <taxon>Agaricomycetes</taxon>
        <taxon>Agaricomycetidae</taxon>
        <taxon>Agaricales</taxon>
        <taxon>Agaricineae</taxon>
        <taxon>Hymenogastraceae</taxon>
        <taxon>Gymnopilus</taxon>
    </lineage>
</organism>
<keyword evidence="9" id="KW-1185">Reference proteome</keyword>
<dbReference type="InterPro" id="IPR036396">
    <property type="entry name" value="Cyt_P450_sf"/>
</dbReference>
<dbReference type="InterPro" id="IPR017972">
    <property type="entry name" value="Cyt_P450_CS"/>
</dbReference>
<evidence type="ECO:0000256" key="1">
    <source>
        <dbReference type="ARBA" id="ARBA00001971"/>
    </source>
</evidence>
<dbReference type="Proteomes" id="UP000284706">
    <property type="component" value="Unassembled WGS sequence"/>
</dbReference>
<dbReference type="InParanoid" id="A0A409YVX4"/>
<dbReference type="PRINTS" id="PR00465">
    <property type="entry name" value="EP450IV"/>
</dbReference>
<dbReference type="AlphaFoldDB" id="A0A409YVX4"/>
<feature type="binding site" description="axial binding residue" evidence="6">
    <location>
        <position position="351"/>
    </location>
    <ligand>
        <name>heme</name>
        <dbReference type="ChEBI" id="CHEBI:30413"/>
    </ligand>
    <ligandPart>
        <name>Fe</name>
        <dbReference type="ChEBI" id="CHEBI:18248"/>
    </ligandPart>
</feature>
<keyword evidence="7" id="KW-0503">Monooxygenase</keyword>
<keyword evidence="5 6" id="KW-0408">Iron</keyword>
<evidence type="ECO:0000313" key="8">
    <source>
        <dbReference type="EMBL" id="PPR07185.1"/>
    </source>
</evidence>
<keyword evidence="4 7" id="KW-0560">Oxidoreductase</keyword>
<evidence type="ECO:0000256" key="7">
    <source>
        <dbReference type="RuleBase" id="RU000461"/>
    </source>
</evidence>
<dbReference type="GO" id="GO:0016705">
    <property type="term" value="F:oxidoreductase activity, acting on paired donors, with incorporation or reduction of molecular oxygen"/>
    <property type="evidence" value="ECO:0007669"/>
    <property type="project" value="InterPro"/>
</dbReference>
<evidence type="ECO:0000256" key="6">
    <source>
        <dbReference type="PIRSR" id="PIRSR602403-1"/>
    </source>
</evidence>
<dbReference type="InterPro" id="IPR001128">
    <property type="entry name" value="Cyt_P450"/>
</dbReference>
<dbReference type="EMBL" id="NHYE01000162">
    <property type="protein sequence ID" value="PPR07185.1"/>
    <property type="molecule type" value="Genomic_DNA"/>
</dbReference>
<dbReference type="PROSITE" id="PS00086">
    <property type="entry name" value="CYTOCHROME_P450"/>
    <property type="match status" value="1"/>
</dbReference>
<comment type="similarity">
    <text evidence="2 7">Belongs to the cytochrome P450 family.</text>
</comment>
<proteinExistence type="inferred from homology"/>
<evidence type="ECO:0008006" key="10">
    <source>
        <dbReference type="Google" id="ProtNLM"/>
    </source>
</evidence>
<comment type="caution">
    <text evidence="8">The sequence shown here is derived from an EMBL/GenBank/DDBJ whole genome shotgun (WGS) entry which is preliminary data.</text>
</comment>
<dbReference type="SUPFAM" id="SSF48264">
    <property type="entry name" value="Cytochrome P450"/>
    <property type="match status" value="1"/>
</dbReference>
<evidence type="ECO:0000256" key="2">
    <source>
        <dbReference type="ARBA" id="ARBA00010617"/>
    </source>
</evidence>
<evidence type="ECO:0000256" key="5">
    <source>
        <dbReference type="ARBA" id="ARBA00023004"/>
    </source>
</evidence>
<name>A0A409YVX4_9AGAR</name>